<dbReference type="Proteomes" id="UP001432322">
    <property type="component" value="Unassembled WGS sequence"/>
</dbReference>
<keyword evidence="4 8" id="KW-0106">Calcium</keyword>
<dbReference type="EMBL" id="BTSY01000003">
    <property type="protein sequence ID" value="GMT19194.1"/>
    <property type="molecule type" value="Genomic_DNA"/>
</dbReference>
<dbReference type="InterPro" id="IPR002126">
    <property type="entry name" value="Cadherin-like_dom"/>
</dbReference>
<evidence type="ECO:0000256" key="9">
    <source>
        <dbReference type="SAM" id="SignalP"/>
    </source>
</evidence>
<comment type="caution">
    <text evidence="11">The sequence shown here is derived from an EMBL/GenBank/DDBJ whole genome shotgun (WGS) entry which is preliminary data.</text>
</comment>
<keyword evidence="7" id="KW-0325">Glycoprotein</keyword>
<feature type="domain" description="Cadherin" evidence="10">
    <location>
        <begin position="110"/>
        <end position="215"/>
    </location>
</feature>
<keyword evidence="2" id="KW-0812">Transmembrane</keyword>
<dbReference type="GO" id="GO:0005886">
    <property type="term" value="C:plasma membrane"/>
    <property type="evidence" value="ECO:0007669"/>
    <property type="project" value="InterPro"/>
</dbReference>
<feature type="non-terminal residue" evidence="11">
    <location>
        <position position="593"/>
    </location>
</feature>
<feature type="signal peptide" evidence="9">
    <location>
        <begin position="1"/>
        <end position="16"/>
    </location>
</feature>
<dbReference type="AlphaFoldDB" id="A0AAV5VN61"/>
<keyword evidence="5" id="KW-1133">Transmembrane helix</keyword>
<feature type="domain" description="Cadherin" evidence="10">
    <location>
        <begin position="327"/>
        <end position="431"/>
    </location>
</feature>
<evidence type="ECO:0000256" key="4">
    <source>
        <dbReference type="ARBA" id="ARBA00022837"/>
    </source>
</evidence>
<keyword evidence="6" id="KW-0472">Membrane</keyword>
<dbReference type="Pfam" id="PF00028">
    <property type="entry name" value="Cadherin"/>
    <property type="match status" value="1"/>
</dbReference>
<proteinExistence type="predicted"/>
<dbReference type="PANTHER" id="PTHR24028:SF328">
    <property type="entry name" value="CADHERIN-3"/>
    <property type="match status" value="1"/>
</dbReference>
<dbReference type="SMART" id="SM00112">
    <property type="entry name" value="CA"/>
    <property type="match status" value="3"/>
</dbReference>
<keyword evidence="12" id="KW-1185">Reference proteome</keyword>
<feature type="non-terminal residue" evidence="11">
    <location>
        <position position="1"/>
    </location>
</feature>
<evidence type="ECO:0000256" key="6">
    <source>
        <dbReference type="ARBA" id="ARBA00023136"/>
    </source>
</evidence>
<sequence length="593" mass="64888">LMIYPLLLLFIPWIFAFTEEHYSFAVSEDAAPGQSIGRIPLRKDGVRYRVSRGDEKILFDPRTGQISLLSWIDREHSSGSISLLLMTSLPSLTHIEISILDVNDNSPVFPTPFYNASMVESAPIGSQLVIPSAVDADSAENGTIVKYEIEGSSAAFSISGDPPLLFIQIDSPLDRETQDLYVLNISAIDGGSPPRKGFMLVYLSVMDVNDNEPILKSEEESIEWNGEVNQVITRIHASDGDLGENGRVNLSIGDEYTDAFNIDEEGVITSTKSIDCSPCLLRIDGRDNGNPSLSSFISISIHHKELNNHDPVINIRLSGSEVDFAVVGEEVPVGKVVAVLTVSDPDGAIDGVGGLHVVSAPELFNRYFSLDIQGRFVLLRLKKKVDKEESKRIEVEFSANDGQKGQRTVTRRLTIFIGIGWNSSSVSSPSSSLSSSISMDSPIGSLVVILPSSDGSSFRMNTVSQYFEVDPVAGFVTVSSSLYSLNSTEISLEFIKILPPPSIDPIKILLILHVRSVSLTAPSFVDLPESIDISEKTLPGTQLMQLKATNEIGRVHFSLEDEEERLEIDGENGRMTLKEAIDYETIRSFMSVV</sequence>
<evidence type="ECO:0000256" key="1">
    <source>
        <dbReference type="ARBA" id="ARBA00004167"/>
    </source>
</evidence>
<feature type="domain" description="Cadherin" evidence="10">
    <location>
        <begin position="221"/>
        <end position="313"/>
    </location>
</feature>
<dbReference type="PRINTS" id="PR00205">
    <property type="entry name" value="CADHERIN"/>
</dbReference>
<evidence type="ECO:0000259" key="10">
    <source>
        <dbReference type="PROSITE" id="PS50268"/>
    </source>
</evidence>
<gene>
    <name evidence="11" type="ORF">PFISCL1PPCAC_10491</name>
</gene>
<accession>A0AAV5VN61</accession>
<keyword evidence="9" id="KW-0732">Signal</keyword>
<dbReference type="InterPro" id="IPR050174">
    <property type="entry name" value="Protocadherin/Cadherin-CA"/>
</dbReference>
<dbReference type="FunFam" id="2.60.40.60:FF:000104">
    <property type="entry name" value="cadherin-23 isoform X1"/>
    <property type="match status" value="1"/>
</dbReference>
<dbReference type="PROSITE" id="PS00232">
    <property type="entry name" value="CADHERIN_1"/>
    <property type="match status" value="2"/>
</dbReference>
<evidence type="ECO:0000256" key="8">
    <source>
        <dbReference type="PROSITE-ProRule" id="PRU00043"/>
    </source>
</evidence>
<evidence type="ECO:0000313" key="12">
    <source>
        <dbReference type="Proteomes" id="UP001432322"/>
    </source>
</evidence>
<dbReference type="Pfam" id="PF25374">
    <property type="entry name" value="Cadherin_FAT4_N"/>
    <property type="match status" value="1"/>
</dbReference>
<dbReference type="InterPro" id="IPR020894">
    <property type="entry name" value="Cadherin_CS"/>
</dbReference>
<comment type="subcellular location">
    <subcellularLocation>
        <location evidence="1">Membrane</location>
        <topology evidence="1">Single-pass membrane protein</topology>
    </subcellularLocation>
</comment>
<evidence type="ECO:0000256" key="2">
    <source>
        <dbReference type="ARBA" id="ARBA00022692"/>
    </source>
</evidence>
<dbReference type="GO" id="GO:0007156">
    <property type="term" value="P:homophilic cell adhesion via plasma membrane adhesion molecules"/>
    <property type="evidence" value="ECO:0007669"/>
    <property type="project" value="InterPro"/>
</dbReference>
<dbReference type="SUPFAM" id="SSF49313">
    <property type="entry name" value="Cadherin-like"/>
    <property type="match status" value="5"/>
</dbReference>
<evidence type="ECO:0000313" key="11">
    <source>
        <dbReference type="EMBL" id="GMT19194.1"/>
    </source>
</evidence>
<evidence type="ECO:0000256" key="7">
    <source>
        <dbReference type="ARBA" id="ARBA00023180"/>
    </source>
</evidence>
<name>A0AAV5VN61_9BILA</name>
<evidence type="ECO:0000256" key="5">
    <source>
        <dbReference type="ARBA" id="ARBA00022989"/>
    </source>
</evidence>
<feature type="domain" description="Cadherin" evidence="10">
    <location>
        <begin position="18"/>
        <end position="109"/>
    </location>
</feature>
<keyword evidence="3" id="KW-0677">Repeat</keyword>
<organism evidence="11 12">
    <name type="scientific">Pristionchus fissidentatus</name>
    <dbReference type="NCBI Taxonomy" id="1538716"/>
    <lineage>
        <taxon>Eukaryota</taxon>
        <taxon>Metazoa</taxon>
        <taxon>Ecdysozoa</taxon>
        <taxon>Nematoda</taxon>
        <taxon>Chromadorea</taxon>
        <taxon>Rhabditida</taxon>
        <taxon>Rhabditina</taxon>
        <taxon>Diplogasteromorpha</taxon>
        <taxon>Diplogasteroidea</taxon>
        <taxon>Neodiplogasteridae</taxon>
        <taxon>Pristionchus</taxon>
    </lineage>
</organism>
<protein>
    <recommendedName>
        <fullName evidence="10">Cadherin domain-containing protein</fullName>
    </recommendedName>
</protein>
<dbReference type="Gene3D" id="2.60.40.60">
    <property type="entry name" value="Cadherins"/>
    <property type="match status" value="5"/>
</dbReference>
<dbReference type="GO" id="GO:0005509">
    <property type="term" value="F:calcium ion binding"/>
    <property type="evidence" value="ECO:0007669"/>
    <property type="project" value="UniProtKB-UniRule"/>
</dbReference>
<dbReference type="PANTHER" id="PTHR24028">
    <property type="entry name" value="CADHERIN-87A"/>
    <property type="match status" value="1"/>
</dbReference>
<evidence type="ECO:0000256" key="3">
    <source>
        <dbReference type="ARBA" id="ARBA00022737"/>
    </source>
</evidence>
<feature type="chain" id="PRO_5043484477" description="Cadherin domain-containing protein" evidence="9">
    <location>
        <begin position="17"/>
        <end position="593"/>
    </location>
</feature>
<dbReference type="CDD" id="cd11304">
    <property type="entry name" value="Cadherin_repeat"/>
    <property type="match status" value="5"/>
</dbReference>
<dbReference type="PROSITE" id="PS50268">
    <property type="entry name" value="CADHERIN_2"/>
    <property type="match status" value="4"/>
</dbReference>
<reference evidence="11" key="1">
    <citation type="submission" date="2023-10" db="EMBL/GenBank/DDBJ databases">
        <title>Genome assembly of Pristionchus species.</title>
        <authorList>
            <person name="Yoshida K."/>
            <person name="Sommer R.J."/>
        </authorList>
    </citation>
    <scope>NUCLEOTIDE SEQUENCE</scope>
    <source>
        <strain evidence="11">RS5133</strain>
    </source>
</reference>
<dbReference type="InterPro" id="IPR015919">
    <property type="entry name" value="Cadherin-like_sf"/>
</dbReference>